<accession>A0ABT9G349</accession>
<dbReference type="GO" id="GO:0004830">
    <property type="term" value="F:tryptophan-tRNA ligase activity"/>
    <property type="evidence" value="ECO:0007669"/>
    <property type="project" value="UniProtKB-EC"/>
</dbReference>
<dbReference type="RefSeq" id="WP_305749466.1">
    <property type="nucleotide sequence ID" value="NZ_JAUZEE010000004.1"/>
</dbReference>
<feature type="binding site" evidence="9">
    <location>
        <position position="197"/>
    </location>
    <ligand>
        <name>ATP</name>
        <dbReference type="ChEBI" id="CHEBI:30616"/>
    </ligand>
</feature>
<comment type="caution">
    <text evidence="11">The sequence shown here is derived from an EMBL/GenBank/DDBJ whole genome shotgun (WGS) entry which is preliminary data.</text>
</comment>
<dbReference type="InterPro" id="IPR024109">
    <property type="entry name" value="Trp-tRNA-ligase_bac-type"/>
</dbReference>
<dbReference type="PRINTS" id="PR01039">
    <property type="entry name" value="TRNASYNTHTRP"/>
</dbReference>
<evidence type="ECO:0000256" key="3">
    <source>
        <dbReference type="ARBA" id="ARBA00022598"/>
    </source>
</evidence>
<sequence>MSTRVLTGITTTGTPHLGNYVGAIRPAIAASREAGVESFFFLADYHALIKCDDPARIERSRLEIAAAWLAAGLDPQRVTFYRQSDIPEIPELTWLLTCVTAKGQMNRAHAYKAAADANVAAGEDLDAGITMGLYSYPILMAADILMFNAHRVPVGRDQIQHIEMARDVAQRFNHLFGAGRELFVLPQAEVEEDVATLPGLDGRKMSKSYDNTIPLFDGGAKALREAVARIVTDSRLPGEPKEPEDTALVTIFDAFADAAERAAFRDALRAGLAWGDAKQRLVEQIERSVAPMRERYETLIAHPERIEETLQAGAAKARAIARPLLDELRHAVGLRRMQPIATVAPDAKAAAKATAAALAQFKQYREADGRFHFKLVGADGEVLIQSVGLAEGREAGRWVQQLRSGEAGALDTAPIERGERYDRAAALAAIEAIAAELARQQAAKG</sequence>
<evidence type="ECO:0000256" key="5">
    <source>
        <dbReference type="ARBA" id="ARBA00022840"/>
    </source>
</evidence>
<dbReference type="InterPro" id="IPR002306">
    <property type="entry name" value="Trp-tRNA-ligase"/>
</dbReference>
<dbReference type="InterPro" id="IPR014729">
    <property type="entry name" value="Rossmann-like_a/b/a_fold"/>
</dbReference>
<dbReference type="PANTHER" id="PTHR43766">
    <property type="entry name" value="TRYPTOPHAN--TRNA LIGASE, MITOCHONDRIAL"/>
    <property type="match status" value="1"/>
</dbReference>
<evidence type="ECO:0000256" key="10">
    <source>
        <dbReference type="RuleBase" id="RU363036"/>
    </source>
</evidence>
<dbReference type="InterPro" id="IPR050203">
    <property type="entry name" value="Trp-tRNA_synthetase"/>
</dbReference>
<comment type="similarity">
    <text evidence="1 9 10">Belongs to the class-I aminoacyl-tRNA synthetase family.</text>
</comment>
<evidence type="ECO:0000256" key="2">
    <source>
        <dbReference type="ARBA" id="ARBA00022490"/>
    </source>
</evidence>
<dbReference type="InterPro" id="IPR002305">
    <property type="entry name" value="aa-tRNA-synth_Ic"/>
</dbReference>
<comment type="catalytic activity">
    <reaction evidence="8 9">
        <text>tRNA(Trp) + L-tryptophan + ATP = L-tryptophyl-tRNA(Trp) + AMP + diphosphate + H(+)</text>
        <dbReference type="Rhea" id="RHEA:24080"/>
        <dbReference type="Rhea" id="RHEA-COMP:9671"/>
        <dbReference type="Rhea" id="RHEA-COMP:9705"/>
        <dbReference type="ChEBI" id="CHEBI:15378"/>
        <dbReference type="ChEBI" id="CHEBI:30616"/>
        <dbReference type="ChEBI" id="CHEBI:33019"/>
        <dbReference type="ChEBI" id="CHEBI:57912"/>
        <dbReference type="ChEBI" id="CHEBI:78442"/>
        <dbReference type="ChEBI" id="CHEBI:78535"/>
        <dbReference type="ChEBI" id="CHEBI:456215"/>
        <dbReference type="EC" id="6.1.1.2"/>
    </reaction>
</comment>
<feature type="binding site" evidence="9">
    <location>
        <begin position="204"/>
        <end position="208"/>
    </location>
    <ligand>
        <name>ATP</name>
        <dbReference type="ChEBI" id="CHEBI:30616"/>
    </ligand>
</feature>
<keyword evidence="5 9" id="KW-0067">ATP-binding</keyword>
<comment type="function">
    <text evidence="9">Catalyzes the attachment of tryptophan to tRNA(Trp).</text>
</comment>
<dbReference type="Gene3D" id="3.40.50.620">
    <property type="entry name" value="HUPs"/>
    <property type="match status" value="1"/>
</dbReference>
<keyword evidence="7 9" id="KW-0030">Aminoacyl-tRNA synthetase</keyword>
<dbReference type="SUPFAM" id="SSF52374">
    <property type="entry name" value="Nucleotidylyl transferase"/>
    <property type="match status" value="1"/>
</dbReference>
<organism evidence="11 12">
    <name type="scientific">Leptothrix discophora</name>
    <dbReference type="NCBI Taxonomy" id="89"/>
    <lineage>
        <taxon>Bacteria</taxon>
        <taxon>Pseudomonadati</taxon>
        <taxon>Pseudomonadota</taxon>
        <taxon>Betaproteobacteria</taxon>
        <taxon>Burkholderiales</taxon>
        <taxon>Sphaerotilaceae</taxon>
        <taxon>Leptothrix</taxon>
    </lineage>
</organism>
<reference evidence="11 12" key="1">
    <citation type="submission" date="2023-08" db="EMBL/GenBank/DDBJ databases">
        <authorList>
            <person name="Roldan D.M."/>
            <person name="Menes R.J."/>
        </authorList>
    </citation>
    <scope>NUCLEOTIDE SEQUENCE [LARGE SCALE GENOMIC DNA]</scope>
    <source>
        <strain evidence="11 12">CCM 2812</strain>
    </source>
</reference>
<feature type="binding site" evidence="9">
    <location>
        <position position="143"/>
    </location>
    <ligand>
        <name>L-tryptophan</name>
        <dbReference type="ChEBI" id="CHEBI:57912"/>
    </ligand>
</feature>
<dbReference type="PANTHER" id="PTHR43766:SF1">
    <property type="entry name" value="TRYPTOPHAN--TRNA LIGASE, MITOCHONDRIAL"/>
    <property type="match status" value="1"/>
</dbReference>
<feature type="binding site" evidence="9">
    <location>
        <begin position="10"/>
        <end position="12"/>
    </location>
    <ligand>
        <name>ATP</name>
        <dbReference type="ChEBI" id="CHEBI:30616"/>
    </ligand>
</feature>
<evidence type="ECO:0000256" key="6">
    <source>
        <dbReference type="ARBA" id="ARBA00022917"/>
    </source>
</evidence>
<dbReference type="NCBIfam" id="NF008923">
    <property type="entry name" value="PRK12284.1"/>
    <property type="match status" value="1"/>
</dbReference>
<evidence type="ECO:0000256" key="9">
    <source>
        <dbReference type="HAMAP-Rule" id="MF_00140"/>
    </source>
</evidence>
<feature type="short sequence motif" description="'HIGH' region" evidence="9">
    <location>
        <begin position="11"/>
        <end position="19"/>
    </location>
</feature>
<evidence type="ECO:0000256" key="7">
    <source>
        <dbReference type="ARBA" id="ARBA00023146"/>
    </source>
</evidence>
<dbReference type="NCBIfam" id="TIGR00233">
    <property type="entry name" value="trpS"/>
    <property type="match status" value="1"/>
</dbReference>
<comment type="subcellular location">
    <subcellularLocation>
        <location evidence="9">Cytoplasm</location>
    </subcellularLocation>
</comment>
<keyword evidence="2 9" id="KW-0963">Cytoplasm</keyword>
<evidence type="ECO:0000313" key="12">
    <source>
        <dbReference type="Proteomes" id="UP001235760"/>
    </source>
</evidence>
<protein>
    <recommendedName>
        <fullName evidence="9">Tryptophan--tRNA ligase</fullName>
        <ecNumber evidence="9">6.1.1.2</ecNumber>
    </recommendedName>
    <alternativeName>
        <fullName evidence="9">Tryptophanyl-tRNA synthetase</fullName>
        <shortName evidence="9">TrpRS</shortName>
    </alternativeName>
</protein>
<keyword evidence="3 9" id="KW-0436">Ligase</keyword>
<dbReference type="CDD" id="cd00806">
    <property type="entry name" value="TrpRS_core"/>
    <property type="match status" value="1"/>
</dbReference>
<keyword evidence="12" id="KW-1185">Reference proteome</keyword>
<feature type="short sequence motif" description="'KMSKS' region" evidence="9">
    <location>
        <begin position="204"/>
        <end position="208"/>
    </location>
</feature>
<dbReference type="SUPFAM" id="SSF160113">
    <property type="entry name" value="YegP-like"/>
    <property type="match status" value="1"/>
</dbReference>
<dbReference type="InterPro" id="IPR036913">
    <property type="entry name" value="YegP-like_sf"/>
</dbReference>
<gene>
    <name evidence="9" type="primary">trpS</name>
    <name evidence="11" type="ORF">Q8X39_09720</name>
</gene>
<dbReference type="Gene3D" id="1.10.240.10">
    <property type="entry name" value="Tyrosyl-Transfer RNA Synthetase"/>
    <property type="match status" value="1"/>
</dbReference>
<dbReference type="Pfam" id="PF00579">
    <property type="entry name" value="tRNA-synt_1b"/>
    <property type="match status" value="1"/>
</dbReference>
<evidence type="ECO:0000256" key="8">
    <source>
        <dbReference type="ARBA" id="ARBA00049929"/>
    </source>
</evidence>
<evidence type="ECO:0000256" key="4">
    <source>
        <dbReference type="ARBA" id="ARBA00022741"/>
    </source>
</evidence>
<comment type="subunit">
    <text evidence="9">Homodimer.</text>
</comment>
<name>A0ABT9G349_LEPDI</name>
<keyword evidence="6 9" id="KW-0648">Protein biosynthesis</keyword>
<dbReference type="EMBL" id="JAUZEE010000004">
    <property type="protein sequence ID" value="MDP4300913.1"/>
    <property type="molecule type" value="Genomic_DNA"/>
</dbReference>
<dbReference type="EC" id="6.1.1.2" evidence="9"/>
<dbReference type="HAMAP" id="MF_00140_B">
    <property type="entry name" value="Trp_tRNA_synth_B"/>
    <property type="match status" value="1"/>
</dbReference>
<feature type="binding site" evidence="9">
    <location>
        <begin position="18"/>
        <end position="19"/>
    </location>
    <ligand>
        <name>ATP</name>
        <dbReference type="ChEBI" id="CHEBI:30616"/>
    </ligand>
</feature>
<keyword evidence="4 9" id="KW-0547">Nucleotide-binding</keyword>
<evidence type="ECO:0000313" key="11">
    <source>
        <dbReference type="EMBL" id="MDP4300913.1"/>
    </source>
</evidence>
<dbReference type="Proteomes" id="UP001235760">
    <property type="component" value="Unassembled WGS sequence"/>
</dbReference>
<feature type="binding site" evidence="9">
    <location>
        <begin position="155"/>
        <end position="157"/>
    </location>
    <ligand>
        <name>ATP</name>
        <dbReference type="ChEBI" id="CHEBI:30616"/>
    </ligand>
</feature>
<evidence type="ECO:0000256" key="1">
    <source>
        <dbReference type="ARBA" id="ARBA00005594"/>
    </source>
</evidence>
<proteinExistence type="inferred from homology"/>